<dbReference type="GO" id="GO:0009584">
    <property type="term" value="P:detection of visible light"/>
    <property type="evidence" value="ECO:0007669"/>
    <property type="project" value="InterPro"/>
</dbReference>
<reference evidence="12" key="1">
    <citation type="submission" date="2015-10" db="EMBL/GenBank/DDBJ databases">
        <authorList>
            <person name="Regsiter A."/>
            <person name="william w."/>
        </authorList>
    </citation>
    <scope>NUCLEOTIDE SEQUENCE [LARGE SCALE GENOMIC DNA]</scope>
</reference>
<dbReference type="InterPro" id="IPR035919">
    <property type="entry name" value="EAL_sf"/>
</dbReference>
<dbReference type="Pfam" id="PF00989">
    <property type="entry name" value="PAS"/>
    <property type="match status" value="1"/>
</dbReference>
<gene>
    <name evidence="11" type="ORF">PL9214430014</name>
</gene>
<evidence type="ECO:0000259" key="6">
    <source>
        <dbReference type="PROSITE" id="PS50046"/>
    </source>
</evidence>
<dbReference type="InterPro" id="IPR000014">
    <property type="entry name" value="PAS"/>
</dbReference>
<dbReference type="PANTHER" id="PTHR44757">
    <property type="entry name" value="DIGUANYLATE CYCLASE DGCP"/>
    <property type="match status" value="1"/>
</dbReference>
<dbReference type="EC" id="2.7.7.65" evidence="11"/>
<keyword evidence="3" id="KW-0716">Sensory transduction</keyword>
<dbReference type="Pfam" id="PF00563">
    <property type="entry name" value="EAL"/>
    <property type="match status" value="1"/>
</dbReference>
<protein>
    <submittedName>
        <fullName evidence="11">Putative Diguanylate cyclase</fullName>
        <ecNumber evidence="11">2.7.7.65</ecNumber>
    </submittedName>
</protein>
<dbReference type="InterPro" id="IPR029016">
    <property type="entry name" value="GAF-like_dom_sf"/>
</dbReference>
<proteinExistence type="predicted"/>
<dbReference type="PROSITE" id="PS50112">
    <property type="entry name" value="PAS"/>
    <property type="match status" value="1"/>
</dbReference>
<evidence type="ECO:0000256" key="1">
    <source>
        <dbReference type="ARBA" id="ARBA00002479"/>
    </source>
</evidence>
<evidence type="ECO:0000256" key="2">
    <source>
        <dbReference type="ARBA" id="ARBA00022543"/>
    </source>
</evidence>
<dbReference type="PROSITE" id="PS50883">
    <property type="entry name" value="EAL"/>
    <property type="match status" value="1"/>
</dbReference>
<keyword evidence="11" id="KW-0808">Transferase</keyword>
<keyword evidence="4" id="KW-0157">Chromophore</keyword>
<dbReference type="PROSITE" id="PS50113">
    <property type="entry name" value="PAC"/>
    <property type="match status" value="1"/>
</dbReference>
<dbReference type="GO" id="GO:0009881">
    <property type="term" value="F:photoreceptor activity"/>
    <property type="evidence" value="ECO:0007669"/>
    <property type="project" value="UniProtKB-KW"/>
</dbReference>
<dbReference type="Pfam" id="PF00990">
    <property type="entry name" value="GGDEF"/>
    <property type="match status" value="1"/>
</dbReference>
<keyword evidence="2" id="KW-0600">Photoreceptor protein</keyword>
<dbReference type="InterPro" id="IPR029787">
    <property type="entry name" value="Nucleotide_cyclase"/>
</dbReference>
<dbReference type="Gene3D" id="3.30.450.40">
    <property type="match status" value="1"/>
</dbReference>
<accession>A0A1J1LJ31</accession>
<dbReference type="EMBL" id="CZDF01000148">
    <property type="protein sequence ID" value="CUR32042.1"/>
    <property type="molecule type" value="Genomic_DNA"/>
</dbReference>
<dbReference type="AlphaFoldDB" id="A0A1J1LJ31"/>
<feature type="domain" description="GGDEF" evidence="10">
    <location>
        <begin position="682"/>
        <end position="815"/>
    </location>
</feature>
<dbReference type="SMART" id="SM00091">
    <property type="entry name" value="PAS"/>
    <property type="match status" value="2"/>
</dbReference>
<dbReference type="InterPro" id="IPR043150">
    <property type="entry name" value="Phytochrome_PHY_sf"/>
</dbReference>
<dbReference type="STRING" id="671072.PL9214430014"/>
<dbReference type="FunFam" id="3.30.70.270:FF:000001">
    <property type="entry name" value="Diguanylate cyclase domain protein"/>
    <property type="match status" value="1"/>
</dbReference>
<dbReference type="InterPro" id="IPR001610">
    <property type="entry name" value="PAC"/>
</dbReference>
<dbReference type="Gene3D" id="3.30.70.270">
    <property type="match status" value="1"/>
</dbReference>
<dbReference type="InterPro" id="IPR013767">
    <property type="entry name" value="PAS_fold"/>
</dbReference>
<evidence type="ECO:0000256" key="5">
    <source>
        <dbReference type="ARBA" id="ARBA00023170"/>
    </source>
</evidence>
<dbReference type="SMART" id="SM00052">
    <property type="entry name" value="EAL"/>
    <property type="match status" value="1"/>
</dbReference>
<feature type="domain" description="PAS" evidence="7">
    <location>
        <begin position="520"/>
        <end position="593"/>
    </location>
</feature>
<dbReference type="Gene3D" id="3.30.450.20">
    <property type="entry name" value="PAS domain"/>
    <property type="match status" value="2"/>
</dbReference>
<evidence type="ECO:0000259" key="7">
    <source>
        <dbReference type="PROSITE" id="PS50112"/>
    </source>
</evidence>
<evidence type="ECO:0000256" key="4">
    <source>
        <dbReference type="ARBA" id="ARBA00022991"/>
    </source>
</evidence>
<dbReference type="SMART" id="SM00086">
    <property type="entry name" value="PAC"/>
    <property type="match status" value="1"/>
</dbReference>
<dbReference type="PANTHER" id="PTHR44757:SF4">
    <property type="entry name" value="DIGUANYLATE CYCLASE DGCE-RELATED"/>
    <property type="match status" value="1"/>
</dbReference>
<dbReference type="InterPro" id="IPR000700">
    <property type="entry name" value="PAS-assoc_C"/>
</dbReference>
<dbReference type="Pfam" id="PF08446">
    <property type="entry name" value="PAS_2"/>
    <property type="match status" value="1"/>
</dbReference>
<dbReference type="InterPro" id="IPR013515">
    <property type="entry name" value="Phytochrome_cen-reg"/>
</dbReference>
<dbReference type="RefSeq" id="WP_072718809.1">
    <property type="nucleotide sequence ID" value="NZ_LN889796.1"/>
</dbReference>
<dbReference type="InterPro" id="IPR000160">
    <property type="entry name" value="GGDEF_dom"/>
</dbReference>
<dbReference type="SUPFAM" id="SSF55785">
    <property type="entry name" value="PYP-like sensor domain (PAS domain)"/>
    <property type="match status" value="2"/>
</dbReference>
<evidence type="ECO:0000313" key="12">
    <source>
        <dbReference type="Proteomes" id="UP000184315"/>
    </source>
</evidence>
<name>A0A1J1LJ31_9CYAN</name>
<dbReference type="CDD" id="cd01948">
    <property type="entry name" value="EAL"/>
    <property type="match status" value="1"/>
</dbReference>
<dbReference type="CDD" id="cd01949">
    <property type="entry name" value="GGDEF"/>
    <property type="match status" value="1"/>
</dbReference>
<evidence type="ECO:0000256" key="3">
    <source>
        <dbReference type="ARBA" id="ARBA00022606"/>
    </source>
</evidence>
<dbReference type="InterPro" id="IPR035965">
    <property type="entry name" value="PAS-like_dom_sf"/>
</dbReference>
<dbReference type="InterPro" id="IPR001633">
    <property type="entry name" value="EAL_dom"/>
</dbReference>
<evidence type="ECO:0000313" key="11">
    <source>
        <dbReference type="EMBL" id="CUR32042.1"/>
    </source>
</evidence>
<sequence length="1094" mass="125277">MQQEEASILNQDFVALEEEFINTPGRIQPHGLLLTLQEPDLKILQVSRNALRLFGVSVSAFLNRPLSHFLNKLQFFQIQDCLISNNFQYYNPIHLIFHIKNKRIICDGILHRYQDIVILELELNQDENVTFINFYHLVRSSVCKIQSATNFKDLSLFLAQEIRKISEFDRVMVYQFDQEKNGVVIAEDKRQDLESFLGLHYPHLDIPEFARDLYQRNWLRLLVDINHQPVDIVPPIHPLTQKPLDLSFSVLRSVSPCHLEYLRNMGVQATLCISLIKKESLWGLIACHHYSPRYVSYTIRKACEFLGQVMAVELPYKEISEDYLYYREKLKLVRKNLLNAPALETSFIQSLAQDQINLLNLVKAQGAMIRFGEDVMLVGKTPPLAEVQKLIEWLSQYCHQEIFYTDCLPKLYPQAESYKDLISGIMAISLSPNQSEYHLIWFRPEVIQTVNWAGNPQDSIEIEQQGLRRLTPRQSFELWKETVKLKSLPWKPVEIETAQELRNSLMLAALESSEHQLRQSKELAQVTLQSIGDAVITTNSQGQIESLNPVAEELTGWSVLEAKGLPLNDVFKILDGKTHLFSENPVEKVLKEGCIFDFSDNVILRGKDGKERSIDNSAAPIRSRDGTIIGAVLVFRDVTQERELANRLSWQACHDSLTGLINRSEFEKQVTKTLKLVRESPHHHAICYLDLDQFKIVNDTCGHLAGDELLRQLSCLLQNQVTERDTLARLGGDEFGLLLNYYSLDEAQKKAVDLCNVVRDFRFAWDEKVFSIGVSIGLVQITDKTHDLATVLSAADAACYAAKNQGRNRVHLYHADDQELIQQRREIRWAARIPQALEENRFCLYYQPIMDINPATKPHKHGEVLLRLRDTSGQLISPMAFIPAAERYDLMKSIDRWVIRTVFQHLEQHYLSIHLSENLAEIQEFYAINLSGASLNNDEFIEFLYDQFAQYKVPPQVVCFEITETLAIANLKKAVQLIQSFKRLGCSFALDDFGSGMSSFSYLKTLPIDYLKIDGGFVKDILTDPVAREIVEAIHRIGHVMKIKTIAEFVENDAILTELKKIGIDYVQGFGIGKPQPFILPVIKSGGETNPNKH</sequence>
<dbReference type="OrthoDB" id="9813903at2"/>
<dbReference type="NCBIfam" id="TIGR00229">
    <property type="entry name" value="sensory_box"/>
    <property type="match status" value="1"/>
</dbReference>
<dbReference type="SUPFAM" id="SSF55073">
    <property type="entry name" value="Nucleotide cyclase"/>
    <property type="match status" value="1"/>
</dbReference>
<dbReference type="GO" id="GO:0052621">
    <property type="term" value="F:diguanylate cyclase activity"/>
    <property type="evidence" value="ECO:0007669"/>
    <property type="project" value="UniProtKB-EC"/>
</dbReference>
<evidence type="ECO:0000259" key="9">
    <source>
        <dbReference type="PROSITE" id="PS50883"/>
    </source>
</evidence>
<feature type="domain" description="PAC" evidence="8">
    <location>
        <begin position="597"/>
        <end position="650"/>
    </location>
</feature>
<dbReference type="Pfam" id="PF01590">
    <property type="entry name" value="GAF"/>
    <property type="match status" value="1"/>
</dbReference>
<dbReference type="InterPro" id="IPR016132">
    <property type="entry name" value="Phyto_chromo_attachment"/>
</dbReference>
<dbReference type="InterPro" id="IPR043128">
    <property type="entry name" value="Rev_trsase/Diguanyl_cyclase"/>
</dbReference>
<dbReference type="GO" id="GO:0006355">
    <property type="term" value="P:regulation of DNA-templated transcription"/>
    <property type="evidence" value="ECO:0007669"/>
    <property type="project" value="InterPro"/>
</dbReference>
<keyword evidence="11" id="KW-0548">Nucleotidyltransferase</keyword>
<keyword evidence="5" id="KW-0675">Receptor</keyword>
<dbReference type="Pfam" id="PF00360">
    <property type="entry name" value="PHY"/>
    <property type="match status" value="1"/>
</dbReference>
<dbReference type="NCBIfam" id="TIGR00254">
    <property type="entry name" value="GGDEF"/>
    <property type="match status" value="1"/>
</dbReference>
<dbReference type="PROSITE" id="PS50887">
    <property type="entry name" value="GGDEF"/>
    <property type="match status" value="1"/>
</dbReference>
<dbReference type="SMART" id="SM00267">
    <property type="entry name" value="GGDEF"/>
    <property type="match status" value="1"/>
</dbReference>
<evidence type="ECO:0000259" key="10">
    <source>
        <dbReference type="PROSITE" id="PS50887"/>
    </source>
</evidence>
<dbReference type="Gene3D" id="3.30.450.270">
    <property type="match status" value="1"/>
</dbReference>
<dbReference type="InterPro" id="IPR013654">
    <property type="entry name" value="PAS_2"/>
</dbReference>
<feature type="domain" description="Phytochrome chromophore attachment site" evidence="6">
    <location>
        <begin position="150"/>
        <end position="308"/>
    </location>
</feature>
<dbReference type="SUPFAM" id="SSF55781">
    <property type="entry name" value="GAF domain-like"/>
    <property type="match status" value="2"/>
</dbReference>
<organism evidence="11 12">
    <name type="scientific">Planktothrix tepida PCC 9214</name>
    <dbReference type="NCBI Taxonomy" id="671072"/>
    <lineage>
        <taxon>Bacteria</taxon>
        <taxon>Bacillati</taxon>
        <taxon>Cyanobacteriota</taxon>
        <taxon>Cyanophyceae</taxon>
        <taxon>Oscillatoriophycideae</taxon>
        <taxon>Oscillatoriales</taxon>
        <taxon>Microcoleaceae</taxon>
        <taxon>Planktothrix</taxon>
    </lineage>
</organism>
<keyword evidence="12" id="KW-1185">Reference proteome</keyword>
<comment type="function">
    <text evidence="1">Regulatory photoreceptor which exists in two forms that are reversibly interconvertible by light: the Pr form that absorbs maximally in the red region of the spectrum and the Pfr form that absorbs maximally in the far-red region. Photoconversion of Pr to Pfr induces an array of morphogenic responses, whereas reconversion of Pfr to Pr cancels the induction of those responses. Pfr controls the expression of a number of nuclear genes including those encoding the small subunit of ribulose-bisphosphate carboxylase, chlorophyll A/B binding protein, protochlorophyllide reductase, rRNA, etc. It also controls the expression of its own gene(s) in a negative feedback fashion.</text>
</comment>
<dbReference type="InterPro" id="IPR003018">
    <property type="entry name" value="GAF"/>
</dbReference>
<dbReference type="Gene3D" id="3.20.20.450">
    <property type="entry name" value="EAL domain"/>
    <property type="match status" value="1"/>
</dbReference>
<dbReference type="PROSITE" id="PS50046">
    <property type="entry name" value="PHYTOCHROME_2"/>
    <property type="match status" value="1"/>
</dbReference>
<dbReference type="CDD" id="cd00130">
    <property type="entry name" value="PAS"/>
    <property type="match status" value="1"/>
</dbReference>
<dbReference type="SUPFAM" id="SSF141868">
    <property type="entry name" value="EAL domain-like"/>
    <property type="match status" value="1"/>
</dbReference>
<feature type="domain" description="EAL" evidence="9">
    <location>
        <begin position="826"/>
        <end position="1089"/>
    </location>
</feature>
<dbReference type="Proteomes" id="UP000184315">
    <property type="component" value="Unassembled WGS sequence"/>
</dbReference>
<dbReference type="InterPro" id="IPR052155">
    <property type="entry name" value="Biofilm_reg_signaling"/>
</dbReference>
<evidence type="ECO:0000259" key="8">
    <source>
        <dbReference type="PROSITE" id="PS50113"/>
    </source>
</evidence>